<dbReference type="EMBL" id="NISK01000001">
    <property type="protein sequence ID" value="OWQ99002.1"/>
    <property type="molecule type" value="Genomic_DNA"/>
</dbReference>
<dbReference type="RefSeq" id="WP_088439658.1">
    <property type="nucleotide sequence ID" value="NZ_BMMC01000018.1"/>
</dbReference>
<evidence type="ECO:0000313" key="2">
    <source>
        <dbReference type="Proteomes" id="UP000197361"/>
    </source>
</evidence>
<name>A0A246K0G5_9SPHN</name>
<evidence type="ECO:0008006" key="3">
    <source>
        <dbReference type="Google" id="ProtNLM"/>
    </source>
</evidence>
<proteinExistence type="predicted"/>
<dbReference type="AlphaFoldDB" id="A0A246K0G5"/>
<gene>
    <name evidence="1" type="ORF">CDQ92_02155</name>
</gene>
<comment type="caution">
    <text evidence="1">The sequence shown here is derived from an EMBL/GenBank/DDBJ whole genome shotgun (WGS) entry which is preliminary data.</text>
</comment>
<evidence type="ECO:0000313" key="1">
    <source>
        <dbReference type="EMBL" id="OWQ99002.1"/>
    </source>
</evidence>
<organism evidence="1 2">
    <name type="scientific">Sphingopyxis bauzanensis</name>
    <dbReference type="NCBI Taxonomy" id="651663"/>
    <lineage>
        <taxon>Bacteria</taxon>
        <taxon>Pseudomonadati</taxon>
        <taxon>Pseudomonadota</taxon>
        <taxon>Alphaproteobacteria</taxon>
        <taxon>Sphingomonadales</taxon>
        <taxon>Sphingomonadaceae</taxon>
        <taxon>Sphingopyxis</taxon>
    </lineage>
</organism>
<dbReference type="Proteomes" id="UP000197361">
    <property type="component" value="Unassembled WGS sequence"/>
</dbReference>
<accession>A0A246K0G5</accession>
<dbReference type="OrthoDB" id="6878627at2"/>
<sequence length="522" mass="58186">MNDALPSYELGRAGETLFAHLCDRARLRQNKSLQDVTGWDFLVEFLLEEAGRATPLDQRQPSTCIIQLKSTAGERGNRVSAKLSAVDLIAKNAQPAFVIVFRLTPAGDPLRGYLIHLLGPQLSRILRRLRLAEARQDYAINRASISFDYRRIGVPFELTPEGLKMALAAAMGDDPVAYVFEKQRQLAELGYEDGHLEGEAVVRIEGQDHLKDLMLGIAPLVPERLTMFDRRFGIRIPYQGPLLARIEEFRVDPPKVGDCEIVIRGDSFVPPVRFKAEIVVIPPIEADAILYVKHADFTIRMSRDGLHFQTVGLFDDGRKSLDAWMKLTRALTYLAEGRGSLTIDRWRDNAVPVTAALTEPLTGPYLNEMPEIATILERWRQLLERAGVEPGESFRFDAIWESELAAIAGDLLLNKTPVARFEIDSFEGAKLDGAEGEAIEALYYNRAELAGDTICFAVEIRMEPVEEAGLYRSTAFKPLDVSADVPDLDAYAQKLAEAGGYRMLIDPDTMRIVDPSGSDRAL</sequence>
<reference evidence="1 2" key="1">
    <citation type="journal article" date="2010" name="Int. J. Syst. Evol. Microbiol.">
        <title>Sphingopyxis bauzanensis sp. nov., a psychrophilic bacterium isolated from soil.</title>
        <authorList>
            <person name="Zhang D.C."/>
            <person name="Liu H.C."/>
            <person name="Xin Y.H."/>
            <person name="Zhou Y.G."/>
            <person name="Schinner F."/>
            <person name="Margesin R."/>
        </authorList>
    </citation>
    <scope>NUCLEOTIDE SEQUENCE [LARGE SCALE GENOMIC DNA]</scope>
    <source>
        <strain evidence="1 2">DSM 22271</strain>
    </source>
</reference>
<protein>
    <recommendedName>
        <fullName evidence="3">DUF4365 domain-containing protein</fullName>
    </recommendedName>
</protein>
<keyword evidence="2" id="KW-1185">Reference proteome</keyword>